<dbReference type="InterPro" id="IPR032710">
    <property type="entry name" value="NTF2-like_dom_sf"/>
</dbReference>
<name>A0A8S2E4W6_9BILA</name>
<evidence type="ECO:0000256" key="1">
    <source>
        <dbReference type="SAM" id="MobiDB-lite"/>
    </source>
</evidence>
<dbReference type="EMBL" id="CAJOBA010007914">
    <property type="protein sequence ID" value="CAF3815916.1"/>
    <property type="molecule type" value="Genomic_DNA"/>
</dbReference>
<evidence type="ECO:0000313" key="4">
    <source>
        <dbReference type="Proteomes" id="UP000677228"/>
    </source>
</evidence>
<feature type="compositionally biased region" description="Basic residues" evidence="1">
    <location>
        <begin position="9"/>
        <end position="22"/>
    </location>
</feature>
<dbReference type="EMBL" id="CAJNOK010007903">
    <property type="protein sequence ID" value="CAF1048277.1"/>
    <property type="molecule type" value="Genomic_DNA"/>
</dbReference>
<dbReference type="Proteomes" id="UP000677228">
    <property type="component" value="Unassembled WGS sequence"/>
</dbReference>
<evidence type="ECO:0000313" key="2">
    <source>
        <dbReference type="EMBL" id="CAF1048277.1"/>
    </source>
</evidence>
<sequence length="167" mass="19089">MGSQWCHSARQRGHLGKKRKPATGRNATSPKEDEAQLLAASTEWIRRFNMADFKYVVDTYLPTAKLYARNAGAASLPLIGREQIGKFWNNFYKETNATNLIYYDRKIVITGPGRGESSSRWTMNVDDGFIDRETWVRNSETGIWSIAFDDFTVEQSYISGFELTMNI</sequence>
<proteinExistence type="predicted"/>
<reference evidence="2" key="1">
    <citation type="submission" date="2021-02" db="EMBL/GenBank/DDBJ databases">
        <authorList>
            <person name="Nowell W R."/>
        </authorList>
    </citation>
    <scope>NUCLEOTIDE SEQUENCE</scope>
</reference>
<gene>
    <name evidence="2" type="ORF">OVA965_LOCUS16837</name>
    <name evidence="3" type="ORF">TMI583_LOCUS16846</name>
</gene>
<organism evidence="2 4">
    <name type="scientific">Didymodactylos carnosus</name>
    <dbReference type="NCBI Taxonomy" id="1234261"/>
    <lineage>
        <taxon>Eukaryota</taxon>
        <taxon>Metazoa</taxon>
        <taxon>Spiralia</taxon>
        <taxon>Gnathifera</taxon>
        <taxon>Rotifera</taxon>
        <taxon>Eurotatoria</taxon>
        <taxon>Bdelloidea</taxon>
        <taxon>Philodinida</taxon>
        <taxon>Philodinidae</taxon>
        <taxon>Didymodactylos</taxon>
    </lineage>
</organism>
<accession>A0A8S2E4W6</accession>
<dbReference type="Proteomes" id="UP000682733">
    <property type="component" value="Unassembled WGS sequence"/>
</dbReference>
<protein>
    <submittedName>
        <fullName evidence="2">Uncharacterized protein</fullName>
    </submittedName>
</protein>
<feature type="region of interest" description="Disordered" evidence="1">
    <location>
        <begin position="1"/>
        <end position="34"/>
    </location>
</feature>
<dbReference type="SUPFAM" id="SSF54427">
    <property type="entry name" value="NTF2-like"/>
    <property type="match status" value="1"/>
</dbReference>
<evidence type="ECO:0000313" key="3">
    <source>
        <dbReference type="EMBL" id="CAF3815916.1"/>
    </source>
</evidence>
<dbReference type="AlphaFoldDB" id="A0A8S2E4W6"/>
<dbReference type="Gene3D" id="3.10.450.50">
    <property type="match status" value="1"/>
</dbReference>
<comment type="caution">
    <text evidence="2">The sequence shown here is derived from an EMBL/GenBank/DDBJ whole genome shotgun (WGS) entry which is preliminary data.</text>
</comment>